<comment type="caution">
    <text evidence="4">Lacks conserved residue(s) required for the propagation of feature annotation.</text>
</comment>
<dbReference type="InterPro" id="IPR050832">
    <property type="entry name" value="Bact_Acetyltransf"/>
</dbReference>
<dbReference type="Gene3D" id="3.40.630.30">
    <property type="match status" value="1"/>
</dbReference>
<evidence type="ECO:0000256" key="2">
    <source>
        <dbReference type="ARBA" id="ARBA00022737"/>
    </source>
</evidence>
<comment type="catalytic activity">
    <reaction evidence="4">
        <text>1D-myo-inositol 2-(L-cysteinylamino)-2-deoxy-alpha-D-glucopyranoside + acetyl-CoA = mycothiol + CoA + H(+)</text>
        <dbReference type="Rhea" id="RHEA:26172"/>
        <dbReference type="ChEBI" id="CHEBI:15378"/>
        <dbReference type="ChEBI" id="CHEBI:16768"/>
        <dbReference type="ChEBI" id="CHEBI:57287"/>
        <dbReference type="ChEBI" id="CHEBI:57288"/>
        <dbReference type="ChEBI" id="CHEBI:58887"/>
        <dbReference type="EC" id="2.3.1.189"/>
    </reaction>
</comment>
<feature type="domain" description="N-acetyltransferase" evidence="5">
    <location>
        <begin position="9"/>
        <end position="156"/>
    </location>
</feature>
<evidence type="ECO:0000256" key="4">
    <source>
        <dbReference type="HAMAP-Rule" id="MF_01698"/>
    </source>
</evidence>
<proteinExistence type="inferred from homology"/>
<evidence type="ECO:0000256" key="1">
    <source>
        <dbReference type="ARBA" id="ARBA00022679"/>
    </source>
</evidence>
<comment type="subunit">
    <text evidence="4">Monomer.</text>
</comment>
<dbReference type="PIRSF" id="PIRSF021524">
    <property type="entry name" value="MSH_acetyltransferase"/>
    <property type="match status" value="1"/>
</dbReference>
<feature type="binding site" evidence="4">
    <location>
        <position position="196"/>
    </location>
    <ligand>
        <name>1D-myo-inositol 2-(L-cysteinylamino)-2-deoxy-alpha-D-glucopyranoside</name>
        <dbReference type="ChEBI" id="CHEBI:58887"/>
    </ligand>
</feature>
<comment type="caution">
    <text evidence="6">The sequence shown here is derived from an EMBL/GenBank/DDBJ whole genome shotgun (WGS) entry which is preliminary data.</text>
</comment>
<dbReference type="Proteomes" id="UP000297853">
    <property type="component" value="Unassembled WGS sequence"/>
</dbReference>
<evidence type="ECO:0000259" key="5">
    <source>
        <dbReference type="PROSITE" id="PS51186"/>
    </source>
</evidence>
<gene>
    <name evidence="4 6" type="primary">mshD</name>
    <name evidence="6" type="ORF">E3T28_04305</name>
</gene>
<dbReference type="GO" id="GO:0035447">
    <property type="term" value="F:mycothiol synthase activity"/>
    <property type="evidence" value="ECO:0007669"/>
    <property type="project" value="UniProtKB-EC"/>
</dbReference>
<comment type="function">
    <text evidence="4">Catalyzes the transfer of acetyl from acetyl-CoA to desacetylmycothiol (Cys-GlcN-Ins) to form mycothiol.</text>
</comment>
<dbReference type="SUPFAM" id="SSF55729">
    <property type="entry name" value="Acyl-CoA N-acyltransferases (Nat)"/>
    <property type="match status" value="2"/>
</dbReference>
<feature type="binding site" evidence="4">
    <location>
        <position position="246"/>
    </location>
    <ligand>
        <name>1D-myo-inositol 2-(L-cysteinylamino)-2-deoxy-alpha-D-glucopyranoside</name>
        <dbReference type="ChEBI" id="CHEBI:58887"/>
    </ligand>
</feature>
<feature type="binding site" evidence="4">
    <location>
        <begin position="250"/>
        <end position="252"/>
    </location>
    <ligand>
        <name>acetyl-CoA</name>
        <dbReference type="ChEBI" id="CHEBI:57288"/>
        <label>2</label>
    </ligand>
</feature>
<evidence type="ECO:0000313" key="7">
    <source>
        <dbReference type="Proteomes" id="UP000297853"/>
    </source>
</evidence>
<dbReference type="NCBIfam" id="TIGR03448">
    <property type="entry name" value="mycothiol_MshD"/>
    <property type="match status" value="1"/>
</dbReference>
<sequence length="315" mass="33758">MCRNRTVPVAFIRFAPDLTDAAFAAEFHRVGAAATRADGYAPFNEQSLFDVAAGHRTPFLVMDSEDAGEDAVVGAGILGAGELDLVVEPSRRRLGHGAAALAALLADATGDLQIWSHGDHPAARVLADRFGFTAERTLLQLRMDLSTAAPAGAAAEPGDPARAGIRADLRIDAFRPGQDDGEWVALNALVFAAHPEQGALTVSDLAARQAEPWFSAVDFLVAREAGTERMIGYNWVKIEPDSPVGEIYVVGVHPDAAGRGVGRRLMLAGLDRLRERGCRTADLYVEADSAAAVALYRSIGFTERTVDVQYRRRPR</sequence>
<feature type="binding site" evidence="4">
    <location>
        <begin position="85"/>
        <end position="87"/>
    </location>
    <ligand>
        <name>acetyl-CoA</name>
        <dbReference type="ChEBI" id="CHEBI:57288"/>
        <label>1</label>
    </ligand>
</feature>
<keyword evidence="2 4" id="KW-0677">Repeat</keyword>
<dbReference type="Pfam" id="PF00583">
    <property type="entry name" value="Acetyltransf_1"/>
    <property type="match status" value="1"/>
</dbReference>
<keyword evidence="1 4" id="KW-0808">Transferase</keyword>
<evidence type="ECO:0000256" key="3">
    <source>
        <dbReference type="ARBA" id="ARBA00023315"/>
    </source>
</evidence>
<feature type="binding site" evidence="4">
    <location>
        <position position="284"/>
    </location>
    <ligand>
        <name>1D-myo-inositol 2-(L-cysteinylamino)-2-deoxy-alpha-D-glucopyranoside</name>
        <dbReference type="ChEBI" id="CHEBI:58887"/>
    </ligand>
</feature>
<dbReference type="InterPro" id="IPR000182">
    <property type="entry name" value="GNAT_dom"/>
</dbReference>
<dbReference type="PANTHER" id="PTHR43877">
    <property type="entry name" value="AMINOALKYLPHOSPHONATE N-ACETYLTRANSFERASE-RELATED-RELATED"/>
    <property type="match status" value="1"/>
</dbReference>
<feature type="binding site" evidence="4">
    <location>
        <position position="45"/>
    </location>
    <ligand>
        <name>1D-myo-inositol 2-(L-cysteinylamino)-2-deoxy-alpha-D-glucopyranoside</name>
        <dbReference type="ChEBI" id="CHEBI:58887"/>
    </ligand>
</feature>
<dbReference type="InterPro" id="IPR016181">
    <property type="entry name" value="Acyl_CoA_acyltransferase"/>
</dbReference>
<dbReference type="InterPro" id="IPR017813">
    <property type="entry name" value="Mycothiol_AcTrfase"/>
</dbReference>
<dbReference type="EC" id="2.3.1.189" evidence="4"/>
<organism evidence="6 7">
    <name type="scientific">Cryobacterium sinapicolor</name>
    <dbReference type="NCBI Taxonomy" id="1259236"/>
    <lineage>
        <taxon>Bacteria</taxon>
        <taxon>Bacillati</taxon>
        <taxon>Actinomycetota</taxon>
        <taxon>Actinomycetes</taxon>
        <taxon>Micrococcales</taxon>
        <taxon>Microbacteriaceae</taxon>
        <taxon>Cryobacterium</taxon>
    </lineage>
</organism>
<name>A0ABY2JD42_9MICO</name>
<dbReference type="CDD" id="cd04301">
    <property type="entry name" value="NAT_SF"/>
    <property type="match status" value="1"/>
</dbReference>
<feature type="domain" description="N-acetyltransferase" evidence="5">
    <location>
        <begin position="169"/>
        <end position="315"/>
    </location>
</feature>
<dbReference type="PROSITE" id="PS51186">
    <property type="entry name" value="GNAT"/>
    <property type="match status" value="2"/>
</dbReference>
<protein>
    <recommendedName>
        <fullName evidence="4">Mycothiol acetyltransferase</fullName>
        <shortName evidence="4">MSH acetyltransferase</shortName>
        <ecNumber evidence="4">2.3.1.189</ecNumber>
    </recommendedName>
    <alternativeName>
        <fullName evidence="4">Mycothiol synthase</fullName>
    </alternativeName>
</protein>
<feature type="binding site" evidence="4">
    <location>
        <begin position="257"/>
        <end position="263"/>
    </location>
    <ligand>
        <name>acetyl-CoA</name>
        <dbReference type="ChEBI" id="CHEBI:57288"/>
        <label>2</label>
    </ligand>
</feature>
<feature type="binding site" evidence="4">
    <location>
        <position position="237"/>
    </location>
    <ligand>
        <name>1D-myo-inositol 2-(L-cysteinylamino)-2-deoxy-alpha-D-glucopyranoside</name>
        <dbReference type="ChEBI" id="CHEBI:58887"/>
    </ligand>
</feature>
<reference evidence="6 7" key="1">
    <citation type="submission" date="2019-03" db="EMBL/GenBank/DDBJ databases">
        <title>Genomics of glacier-inhabiting Cryobacterium strains.</title>
        <authorList>
            <person name="Liu Q."/>
            <person name="Xin Y.-H."/>
        </authorList>
    </citation>
    <scope>NUCLEOTIDE SEQUENCE [LARGE SCALE GENOMIC DNA]</scope>
    <source>
        <strain evidence="6 7">TMT1-23-1</strain>
    </source>
</reference>
<evidence type="ECO:0000313" key="6">
    <source>
        <dbReference type="EMBL" id="TFD03064.1"/>
    </source>
</evidence>
<keyword evidence="3 4" id="KW-0012">Acyltransferase</keyword>
<accession>A0ABY2JD42</accession>
<keyword evidence="7" id="KW-1185">Reference proteome</keyword>
<comment type="similarity">
    <text evidence="4">Belongs to the acetyltransferase family. MshD subfamily.</text>
</comment>
<dbReference type="HAMAP" id="MF_01698">
    <property type="entry name" value="MshD"/>
    <property type="match status" value="1"/>
</dbReference>
<dbReference type="EMBL" id="SOGQ01000019">
    <property type="protein sequence ID" value="TFD03064.1"/>
    <property type="molecule type" value="Genomic_DNA"/>
</dbReference>